<proteinExistence type="predicted"/>
<keyword evidence="4" id="KW-0472">Membrane</keyword>
<evidence type="ECO:0000256" key="2">
    <source>
        <dbReference type="ARBA" id="ARBA00022692"/>
    </source>
</evidence>
<dbReference type="InterPro" id="IPR001129">
    <property type="entry name" value="Membr-assoc_MAPEG"/>
</dbReference>
<dbReference type="GO" id="GO:0016020">
    <property type="term" value="C:membrane"/>
    <property type="evidence" value="ECO:0007669"/>
    <property type="project" value="UniProtKB-SubCell"/>
</dbReference>
<keyword evidence="3" id="KW-1133">Transmembrane helix</keyword>
<evidence type="ECO:0000313" key="6">
    <source>
        <dbReference type="Proteomes" id="UP001153069"/>
    </source>
</evidence>
<gene>
    <name evidence="5" type="ORF">SEMRO_1198_G251650.1</name>
</gene>
<dbReference type="EMBL" id="CAICTM010001196">
    <property type="protein sequence ID" value="CAB9521474.1"/>
    <property type="molecule type" value="Genomic_DNA"/>
</dbReference>
<keyword evidence="2" id="KW-0812">Transmembrane</keyword>
<keyword evidence="6" id="KW-1185">Reference proteome</keyword>
<comment type="caution">
    <text evidence="5">The sequence shown here is derived from an EMBL/GenBank/DDBJ whole genome shotgun (WGS) entry which is preliminary data.</text>
</comment>
<accession>A0A9N8ELY9</accession>
<sequence>MVLDMKSSHGAVIGFGLWTAGHIATILGHHTVLINTGKASPNGFGPSRADSPDRFIGRVGRSHANCTENFPLFLATVVLNTITGGPDIASLSWYYVYARMGQSISHCLGETDLNTTIRFLCFGTQFGLLGKML</sequence>
<protein>
    <submittedName>
        <fullName evidence="5">MAPEG family</fullName>
    </submittedName>
</protein>
<dbReference type="AlphaFoldDB" id="A0A9N8ELY9"/>
<dbReference type="InterPro" id="IPR023352">
    <property type="entry name" value="MAPEG-like_dom_sf"/>
</dbReference>
<dbReference type="OrthoDB" id="10444292at2759"/>
<dbReference type="Gene3D" id="1.20.120.550">
    <property type="entry name" value="Membrane associated eicosanoid/glutathione metabolism-like domain"/>
    <property type="match status" value="1"/>
</dbReference>
<organism evidence="5 6">
    <name type="scientific">Seminavis robusta</name>
    <dbReference type="NCBI Taxonomy" id="568900"/>
    <lineage>
        <taxon>Eukaryota</taxon>
        <taxon>Sar</taxon>
        <taxon>Stramenopiles</taxon>
        <taxon>Ochrophyta</taxon>
        <taxon>Bacillariophyta</taxon>
        <taxon>Bacillariophyceae</taxon>
        <taxon>Bacillariophycidae</taxon>
        <taxon>Naviculales</taxon>
        <taxon>Naviculaceae</taxon>
        <taxon>Seminavis</taxon>
    </lineage>
</organism>
<evidence type="ECO:0000256" key="1">
    <source>
        <dbReference type="ARBA" id="ARBA00004370"/>
    </source>
</evidence>
<evidence type="ECO:0000256" key="3">
    <source>
        <dbReference type="ARBA" id="ARBA00022989"/>
    </source>
</evidence>
<comment type="subcellular location">
    <subcellularLocation>
        <location evidence="1">Membrane</location>
    </subcellularLocation>
</comment>
<dbReference type="Pfam" id="PF01124">
    <property type="entry name" value="MAPEG"/>
    <property type="match status" value="1"/>
</dbReference>
<reference evidence="5" key="1">
    <citation type="submission" date="2020-06" db="EMBL/GenBank/DDBJ databases">
        <authorList>
            <consortium name="Plant Systems Biology data submission"/>
        </authorList>
    </citation>
    <scope>NUCLEOTIDE SEQUENCE</scope>
    <source>
        <strain evidence="5">D6</strain>
    </source>
</reference>
<dbReference type="SUPFAM" id="SSF161084">
    <property type="entry name" value="MAPEG domain-like"/>
    <property type="match status" value="1"/>
</dbReference>
<evidence type="ECO:0000313" key="5">
    <source>
        <dbReference type="EMBL" id="CAB9521474.1"/>
    </source>
</evidence>
<evidence type="ECO:0000256" key="4">
    <source>
        <dbReference type="ARBA" id="ARBA00023136"/>
    </source>
</evidence>
<name>A0A9N8ELY9_9STRA</name>
<dbReference type="Proteomes" id="UP001153069">
    <property type="component" value="Unassembled WGS sequence"/>
</dbReference>